<evidence type="ECO:0000259" key="3">
    <source>
        <dbReference type="PROSITE" id="PS50144"/>
    </source>
</evidence>
<evidence type="ECO:0000313" key="5">
    <source>
        <dbReference type="Proteomes" id="UP000290289"/>
    </source>
</evidence>
<reference evidence="4 5" key="1">
    <citation type="submission" date="2018-10" db="EMBL/GenBank/DDBJ databases">
        <title>A high-quality apple genome assembly.</title>
        <authorList>
            <person name="Hu J."/>
        </authorList>
    </citation>
    <scope>NUCLEOTIDE SEQUENCE [LARGE SCALE GENOMIC DNA]</scope>
    <source>
        <strain evidence="5">cv. HFTH1</strain>
        <tissue evidence="4">Young leaf</tissue>
    </source>
</reference>
<comment type="caution">
    <text evidence="4">The sequence shown here is derived from an EMBL/GenBank/DDBJ whole genome shotgun (WGS) entry which is preliminary data.</text>
</comment>
<dbReference type="Pfam" id="PF22486">
    <property type="entry name" value="MATH_2"/>
    <property type="match status" value="1"/>
</dbReference>
<dbReference type="Gene3D" id="2.60.210.10">
    <property type="entry name" value="Apoptosis, Tumor Necrosis Factor Receptor Associated Protein 2, Chain A"/>
    <property type="match status" value="1"/>
</dbReference>
<dbReference type="CDD" id="cd00121">
    <property type="entry name" value="MATH"/>
    <property type="match status" value="1"/>
</dbReference>
<evidence type="ECO:0000256" key="2">
    <source>
        <dbReference type="SAM" id="Coils"/>
    </source>
</evidence>
<dbReference type="SMART" id="SM00061">
    <property type="entry name" value="MATH"/>
    <property type="match status" value="1"/>
</dbReference>
<dbReference type="PROSITE" id="PS50144">
    <property type="entry name" value="MATH"/>
    <property type="match status" value="1"/>
</dbReference>
<dbReference type="InterPro" id="IPR008974">
    <property type="entry name" value="TRAF-like"/>
</dbReference>
<name>A0A498JFZ0_MALDO</name>
<gene>
    <name evidence="4" type="ORF">DVH24_015832</name>
</gene>
<dbReference type="PANTHER" id="PTHR46236">
    <property type="entry name" value="TRAF-LIKE SUPERFAMILY PROTEIN"/>
    <property type="match status" value="1"/>
</dbReference>
<accession>A0A498JFZ0</accession>
<dbReference type="PANTHER" id="PTHR46236:SF35">
    <property type="entry name" value="MATH DOMAIN-CONTAINING PROTEIN"/>
    <property type="match status" value="1"/>
</dbReference>
<evidence type="ECO:0000256" key="1">
    <source>
        <dbReference type="ARBA" id="ARBA00023054"/>
    </source>
</evidence>
<dbReference type="EMBL" id="RDQH01000333">
    <property type="protein sequence ID" value="RXH93765.1"/>
    <property type="molecule type" value="Genomic_DNA"/>
</dbReference>
<dbReference type="STRING" id="3750.A0A498JFZ0"/>
<protein>
    <recommendedName>
        <fullName evidence="3">MATH domain-containing protein</fullName>
    </recommendedName>
</protein>
<proteinExistence type="predicted"/>
<keyword evidence="5" id="KW-1185">Reference proteome</keyword>
<dbReference type="SUPFAM" id="SSF49599">
    <property type="entry name" value="TRAF domain-like"/>
    <property type="match status" value="1"/>
</dbReference>
<evidence type="ECO:0000313" key="4">
    <source>
        <dbReference type="EMBL" id="RXH93765.1"/>
    </source>
</evidence>
<keyword evidence="1 2" id="KW-0175">Coiled coil</keyword>
<dbReference type="AlphaFoldDB" id="A0A498JFZ0"/>
<dbReference type="Proteomes" id="UP000290289">
    <property type="component" value="Chromosome 7"/>
</dbReference>
<dbReference type="InterPro" id="IPR050804">
    <property type="entry name" value="MCC"/>
</dbReference>
<feature type="coiled-coil region" evidence="2">
    <location>
        <begin position="355"/>
        <end position="389"/>
    </location>
</feature>
<sequence>MEDKQQLAGELVTKSFTWTIKNVSKVKTQKHYSEVFFVGDWKWRILVYLKGNNVEQLSMYLEVVDASDLPYLWTRYAQFSLTVVNQLSSNMSITKAWMWLIYETETVILASETKHKFNASESDWGFTSFMPLSDFFDGEQFVCNDKCIIEAKVAVRKVDIKNFGDQGTDSSAPRQSEPSSVDSVQFPLSLPVTTPTSEQVQANVKSEQVLAFQDAPRSGEVCIKPTDVLVNPSIVKGHEEVPPTPAGKLMDFRGLGKIEKAFVPLLEEVCLLHPSLIECQKKRSRTYIEWAFTALGRVLHFLKTTKVRDMTPDTSEHVQLLWEELETFNFDLGWLEPYVQAALDVKKLVERAGIVKKQREDVDAMEIEVKRLRARLAVAEVDLEVAKRVLAKVEEGFGDTDMNRELGYGTH</sequence>
<feature type="domain" description="MATH" evidence="3">
    <location>
        <begin position="13"/>
        <end position="153"/>
    </location>
</feature>
<dbReference type="InterPro" id="IPR002083">
    <property type="entry name" value="MATH/TRAF_dom"/>
</dbReference>
<organism evidence="4 5">
    <name type="scientific">Malus domestica</name>
    <name type="common">Apple</name>
    <name type="synonym">Pyrus malus</name>
    <dbReference type="NCBI Taxonomy" id="3750"/>
    <lineage>
        <taxon>Eukaryota</taxon>
        <taxon>Viridiplantae</taxon>
        <taxon>Streptophyta</taxon>
        <taxon>Embryophyta</taxon>
        <taxon>Tracheophyta</taxon>
        <taxon>Spermatophyta</taxon>
        <taxon>Magnoliopsida</taxon>
        <taxon>eudicotyledons</taxon>
        <taxon>Gunneridae</taxon>
        <taxon>Pentapetalae</taxon>
        <taxon>rosids</taxon>
        <taxon>fabids</taxon>
        <taxon>Rosales</taxon>
        <taxon>Rosaceae</taxon>
        <taxon>Amygdaloideae</taxon>
        <taxon>Maleae</taxon>
        <taxon>Malus</taxon>
    </lineage>
</organism>